<organism evidence="2 3">
    <name type="scientific">Caerostris extrusa</name>
    <name type="common">Bark spider</name>
    <name type="synonym">Caerostris bankana</name>
    <dbReference type="NCBI Taxonomy" id="172846"/>
    <lineage>
        <taxon>Eukaryota</taxon>
        <taxon>Metazoa</taxon>
        <taxon>Ecdysozoa</taxon>
        <taxon>Arthropoda</taxon>
        <taxon>Chelicerata</taxon>
        <taxon>Arachnida</taxon>
        <taxon>Araneae</taxon>
        <taxon>Araneomorphae</taxon>
        <taxon>Entelegynae</taxon>
        <taxon>Araneoidea</taxon>
        <taxon>Araneidae</taxon>
        <taxon>Caerostris</taxon>
    </lineage>
</organism>
<dbReference type="EMBL" id="BPLR01003450">
    <property type="protein sequence ID" value="GIX84761.1"/>
    <property type="molecule type" value="Genomic_DNA"/>
</dbReference>
<feature type="region of interest" description="Disordered" evidence="1">
    <location>
        <begin position="1"/>
        <end position="64"/>
    </location>
</feature>
<protein>
    <recommendedName>
        <fullName evidence="4">Prolactin receptor</fullName>
    </recommendedName>
</protein>
<dbReference type="Proteomes" id="UP001054945">
    <property type="component" value="Unassembled WGS sequence"/>
</dbReference>
<accession>A0AAV4NLZ7</accession>
<evidence type="ECO:0000256" key="1">
    <source>
        <dbReference type="SAM" id="MobiDB-lite"/>
    </source>
</evidence>
<evidence type="ECO:0000313" key="2">
    <source>
        <dbReference type="EMBL" id="GIX84761.1"/>
    </source>
</evidence>
<evidence type="ECO:0008006" key="4">
    <source>
        <dbReference type="Google" id="ProtNLM"/>
    </source>
</evidence>
<reference evidence="2 3" key="1">
    <citation type="submission" date="2021-06" db="EMBL/GenBank/DDBJ databases">
        <title>Caerostris extrusa draft genome.</title>
        <authorList>
            <person name="Kono N."/>
            <person name="Arakawa K."/>
        </authorList>
    </citation>
    <scope>NUCLEOTIDE SEQUENCE [LARGE SCALE GENOMIC DNA]</scope>
</reference>
<dbReference type="AlphaFoldDB" id="A0AAV4NLZ7"/>
<evidence type="ECO:0000313" key="3">
    <source>
        <dbReference type="Proteomes" id="UP001054945"/>
    </source>
</evidence>
<gene>
    <name evidence="2" type="ORF">CEXT_401471</name>
</gene>
<sequence length="87" mass="9572">MQNPTTKLHVPLSIKSNCSSPNPQVPPKQSPKKVSTRDGRWGQGSPHPKCPRHPTDPLSVSADDRWGSREFSVFPIMKREADGGAIE</sequence>
<comment type="caution">
    <text evidence="2">The sequence shown here is derived from an EMBL/GenBank/DDBJ whole genome shotgun (WGS) entry which is preliminary data.</text>
</comment>
<proteinExistence type="predicted"/>
<name>A0AAV4NLZ7_CAEEX</name>
<keyword evidence="3" id="KW-1185">Reference proteome</keyword>